<reference evidence="2" key="1">
    <citation type="submission" date="2020-05" db="EMBL/GenBank/DDBJ databases">
        <authorList>
            <person name="Chiriac C."/>
            <person name="Salcher M."/>
            <person name="Ghai R."/>
            <person name="Kavagutti S V."/>
        </authorList>
    </citation>
    <scope>NUCLEOTIDE SEQUENCE</scope>
</reference>
<organism evidence="2">
    <name type="scientific">freshwater metagenome</name>
    <dbReference type="NCBI Taxonomy" id="449393"/>
    <lineage>
        <taxon>unclassified sequences</taxon>
        <taxon>metagenomes</taxon>
        <taxon>ecological metagenomes</taxon>
    </lineage>
</organism>
<accession>A0A6J6NSQ3</accession>
<keyword evidence="1" id="KW-0812">Transmembrane</keyword>
<sequence>MTNWLQLRFEQAAISNPVRSQVAAAISLLLVFALVQDTFGVWILSLSVCVALLALAIEALSIRARARARQVSDEWPSVLESLESAAQSGMSLLDSIRDLAESTQLLVSKDFAFAYQLCERGVGLDMSLTQLKQRFGLSICDSTIETLRLVNDSGGAGYLPALRHQSRAIRASSSVSQQIQAKQGWVLGTAKIAVAAPWLIVVLLSGRPENAAAYSSLQGSMLLLAGLAASVVAVYLISKIGKTDEQIRVLA</sequence>
<feature type="transmembrane region" description="Helical" evidence="1">
    <location>
        <begin position="217"/>
        <end position="238"/>
    </location>
</feature>
<evidence type="ECO:0000256" key="1">
    <source>
        <dbReference type="SAM" id="Phobius"/>
    </source>
</evidence>
<name>A0A6J6NSQ3_9ZZZZ</name>
<keyword evidence="1" id="KW-1133">Transmembrane helix</keyword>
<dbReference type="PANTHER" id="PTHR35007:SF2">
    <property type="entry name" value="PILUS ASSEMBLE PROTEIN"/>
    <property type="match status" value="1"/>
</dbReference>
<gene>
    <name evidence="2" type="ORF">UFOPK2370_00873</name>
</gene>
<proteinExistence type="predicted"/>
<feature type="transmembrane region" description="Helical" evidence="1">
    <location>
        <begin position="41"/>
        <end position="60"/>
    </location>
</feature>
<dbReference type="PANTHER" id="PTHR35007">
    <property type="entry name" value="INTEGRAL MEMBRANE PROTEIN-RELATED"/>
    <property type="match status" value="1"/>
</dbReference>
<evidence type="ECO:0000313" key="2">
    <source>
        <dbReference type="EMBL" id="CAB4689760.1"/>
    </source>
</evidence>
<protein>
    <submittedName>
        <fullName evidence="2">Unannotated protein</fullName>
    </submittedName>
</protein>
<dbReference type="EMBL" id="CAEZXK010000022">
    <property type="protein sequence ID" value="CAB4689760.1"/>
    <property type="molecule type" value="Genomic_DNA"/>
</dbReference>
<keyword evidence="1" id="KW-0472">Membrane</keyword>
<feature type="transmembrane region" description="Helical" evidence="1">
    <location>
        <begin position="185"/>
        <end position="205"/>
    </location>
</feature>
<feature type="transmembrane region" description="Helical" evidence="1">
    <location>
        <begin position="12"/>
        <end position="35"/>
    </location>
</feature>
<dbReference type="AlphaFoldDB" id="A0A6J6NSQ3"/>